<evidence type="ECO:0000313" key="2">
    <source>
        <dbReference type="Proteomes" id="UP000007241"/>
    </source>
</evidence>
<accession>F4P9B3</accession>
<dbReference type="STRING" id="684364.F4P9B3"/>
<dbReference type="AlphaFoldDB" id="F4P9B3"/>
<protein>
    <recommendedName>
        <fullName evidence="3">BAR domain-containing protein</fullName>
    </recommendedName>
</protein>
<dbReference type="InterPro" id="IPR027267">
    <property type="entry name" value="AH/BAR_dom_sf"/>
</dbReference>
<evidence type="ECO:0008006" key="3">
    <source>
        <dbReference type="Google" id="ProtNLM"/>
    </source>
</evidence>
<dbReference type="Pfam" id="PF06730">
    <property type="entry name" value="FAM92"/>
    <property type="match status" value="1"/>
</dbReference>
<keyword evidence="2" id="KW-1185">Reference proteome</keyword>
<dbReference type="Proteomes" id="UP000007241">
    <property type="component" value="Unassembled WGS sequence"/>
</dbReference>
<dbReference type="GeneID" id="18244069"/>
<proteinExistence type="predicted"/>
<organism evidence="1 2">
    <name type="scientific">Batrachochytrium dendrobatidis (strain JAM81 / FGSC 10211)</name>
    <name type="common">Frog chytrid fungus</name>
    <dbReference type="NCBI Taxonomy" id="684364"/>
    <lineage>
        <taxon>Eukaryota</taxon>
        <taxon>Fungi</taxon>
        <taxon>Fungi incertae sedis</taxon>
        <taxon>Chytridiomycota</taxon>
        <taxon>Chytridiomycota incertae sedis</taxon>
        <taxon>Chytridiomycetes</taxon>
        <taxon>Rhizophydiales</taxon>
        <taxon>Rhizophydiales incertae sedis</taxon>
        <taxon>Batrachochytrium</taxon>
    </lineage>
</organism>
<evidence type="ECO:0000313" key="1">
    <source>
        <dbReference type="EMBL" id="EGF78311.1"/>
    </source>
</evidence>
<dbReference type="PANTHER" id="PTHR21223">
    <property type="entry name" value="CBY1-INTERACTING BAR DOMAIN-CONTAINING PROTEIN HOMOLOG"/>
    <property type="match status" value="1"/>
</dbReference>
<gene>
    <name evidence="1" type="ORF">BATDEDRAFT_90927</name>
</gene>
<dbReference type="OrthoDB" id="60621at2759"/>
<name>F4P9B3_BATDJ</name>
<sequence>MAENEAHTTSMMLESLSRIIKEQELARQSLNARIESLAIGPLRLYGPICNKINTYAKMQRAALDNERKKRELLDNAILKDGGDQETRVRINQSQMDLAGASRAAMNSTTTLHDSVLTFEQRRRNDLKNVLSEIVWSEMQFHAKSLELLTEAHQVIHATSFDKDIQVGDIIFALLN</sequence>
<reference evidence="1 2" key="1">
    <citation type="submission" date="2009-12" db="EMBL/GenBank/DDBJ databases">
        <title>The draft genome of Batrachochytrium dendrobatidis.</title>
        <authorList>
            <consortium name="US DOE Joint Genome Institute (JGI-PGF)"/>
            <person name="Kuo A."/>
            <person name="Salamov A."/>
            <person name="Schmutz J."/>
            <person name="Lucas S."/>
            <person name="Pitluck S."/>
            <person name="Rosenblum E."/>
            <person name="Stajich J."/>
            <person name="Eisen M."/>
            <person name="Grigoriev I.V."/>
        </authorList>
    </citation>
    <scope>NUCLEOTIDE SEQUENCE [LARGE SCALE GENOMIC DNA]</scope>
    <source>
        <strain evidence="2">JAM81 / FGSC 10211</strain>
    </source>
</reference>
<dbReference type="SUPFAM" id="SSF103657">
    <property type="entry name" value="BAR/IMD domain-like"/>
    <property type="match status" value="1"/>
</dbReference>
<dbReference type="HOGENOM" id="CLU_1532245_0_0_1"/>
<dbReference type="RefSeq" id="XP_006681275.1">
    <property type="nucleotide sequence ID" value="XM_006681212.1"/>
</dbReference>
<dbReference type="EMBL" id="GL882889">
    <property type="protein sequence ID" value="EGF78311.1"/>
    <property type="molecule type" value="Genomic_DNA"/>
</dbReference>
<dbReference type="InterPro" id="IPR009602">
    <property type="entry name" value="CBAR/FAM92"/>
</dbReference>
<dbReference type="Gene3D" id="1.20.1270.60">
    <property type="entry name" value="Arfaptin homology (AH) domain/BAR domain"/>
    <property type="match status" value="1"/>
</dbReference>
<dbReference type="OMA" id="XVERLEN"/>
<dbReference type="PANTHER" id="PTHR21223:SF2">
    <property type="entry name" value="CBY1-INTERACTING BAR DOMAIN-CONTAINING PROTEIN HOMOLOG"/>
    <property type="match status" value="1"/>
</dbReference>
<dbReference type="InParanoid" id="F4P9B3"/>